<gene>
    <name evidence="3" type="ORF">NITINOP_0669</name>
</gene>
<feature type="domain" description="GH15-like" evidence="1">
    <location>
        <begin position="236"/>
        <end position="594"/>
    </location>
</feature>
<dbReference type="STRING" id="1715989.NITINOP_0669"/>
<dbReference type="InterPro" id="IPR008928">
    <property type="entry name" value="6-hairpin_glycosidase_sf"/>
</dbReference>
<dbReference type="GO" id="GO:0005975">
    <property type="term" value="P:carbohydrate metabolic process"/>
    <property type="evidence" value="ECO:0007669"/>
    <property type="project" value="InterPro"/>
</dbReference>
<dbReference type="SUPFAM" id="SSF48208">
    <property type="entry name" value="Six-hairpin glycosidases"/>
    <property type="match status" value="1"/>
</dbReference>
<reference evidence="4" key="1">
    <citation type="submission" date="2015-09" db="EMBL/GenBank/DDBJ databases">
        <authorList>
            <person name="Daims H."/>
        </authorList>
    </citation>
    <scope>NUCLEOTIDE SEQUENCE [LARGE SCALE GENOMIC DNA]</scope>
</reference>
<organism evidence="3 4">
    <name type="scientific">Candidatus Nitrospira inopinata</name>
    <dbReference type="NCBI Taxonomy" id="1715989"/>
    <lineage>
        <taxon>Bacteria</taxon>
        <taxon>Pseudomonadati</taxon>
        <taxon>Nitrospirota</taxon>
        <taxon>Nitrospiria</taxon>
        <taxon>Nitrospirales</taxon>
        <taxon>Nitrospiraceae</taxon>
        <taxon>Nitrospira</taxon>
    </lineage>
</organism>
<dbReference type="GO" id="GO:0004339">
    <property type="term" value="F:glucan 1,4-alpha-glucosidase activity"/>
    <property type="evidence" value="ECO:0007669"/>
    <property type="project" value="UniProtKB-EC"/>
</dbReference>
<dbReference type="EMBL" id="LN885086">
    <property type="protein sequence ID" value="CUQ65644.1"/>
    <property type="molecule type" value="Genomic_DNA"/>
</dbReference>
<evidence type="ECO:0000313" key="3">
    <source>
        <dbReference type="EMBL" id="CUQ65644.1"/>
    </source>
</evidence>
<keyword evidence="3" id="KW-0326">Glycosidase</keyword>
<dbReference type="InterPro" id="IPR011613">
    <property type="entry name" value="GH15-like"/>
</dbReference>
<dbReference type="Pfam" id="PF19291">
    <property type="entry name" value="TREH_N"/>
    <property type="match status" value="1"/>
</dbReference>
<accession>A0A0S4KMG9</accession>
<dbReference type="InterPro" id="IPR045582">
    <property type="entry name" value="Trehalase-like_N"/>
</dbReference>
<dbReference type="AlphaFoldDB" id="A0A0S4KMG9"/>
<dbReference type="Gene3D" id="1.50.10.10">
    <property type="match status" value="1"/>
</dbReference>
<dbReference type="KEGG" id="nio:NITINOP_0669"/>
<feature type="domain" description="Trehalase-like N-terminal" evidence="2">
    <location>
        <begin position="17"/>
        <end position="143"/>
    </location>
</feature>
<dbReference type="Proteomes" id="UP000066284">
    <property type="component" value="Chromosome 1"/>
</dbReference>
<sequence>MSDVLFKPLCRIDGYLPIEDHGLIGDGATAALVGRDGTVAWLCAPRFDSPPIFCGLLDHARGGAFRIEPDGLHEAAQWYEPDSPILVTEMRCREGTLRVTDCCPVIAGADLTEDISVTRRELLRSVTVTEGTVRMTVEIAPRGGAEAEPRVGGVRIRCHGRPDLCLHLSSTVPLAGLRTVITLKAGQSAHLLLNWRQSCSSASTFDPERLREDTKSVWRRWLAHLNYDGPQEPLVRRSAITIKLLDHFENGAIVAAPTSSLPELIGGTRNWDYRYAWVRDAAFSVYALHRIGLSHEAAGFLGWVLDAVDRDGRPSVMYDLDGRRPPEEREDDELEGYRRSAPVRWGNAAAAQHQHDVYGEILDCAYQWAAHHGTIPDPLWDRLRKLADAAGKEWRTPDHGIWEVRTSGRPFTYSAALCQVAVDRAVRMAERFGLPGPVDGWRATAEEIRQAILKEAWDERRRSFTEHLGGGGLDASLLTLPLRRVVAADHPQMVATTKAIVERLGAGGGLLYRYLPDESPDGIAGHEGAFLLCSFWLVDNWAKQGRLDEALELYDSLCARAGALGLLPEEIDPATGAFLGNYPQAFSHIGVISSGVNLARLLRKKKQTG</sequence>
<evidence type="ECO:0000313" key="4">
    <source>
        <dbReference type="Proteomes" id="UP000066284"/>
    </source>
</evidence>
<dbReference type="EC" id="3.2.1.3" evidence="3"/>
<keyword evidence="4" id="KW-1185">Reference proteome</keyword>
<dbReference type="InterPro" id="IPR012341">
    <property type="entry name" value="6hp_glycosidase-like_sf"/>
</dbReference>
<proteinExistence type="predicted"/>
<dbReference type="Pfam" id="PF00723">
    <property type="entry name" value="Glyco_hydro_15"/>
    <property type="match status" value="1"/>
</dbReference>
<evidence type="ECO:0000259" key="1">
    <source>
        <dbReference type="Pfam" id="PF00723"/>
    </source>
</evidence>
<evidence type="ECO:0000259" key="2">
    <source>
        <dbReference type="Pfam" id="PF19291"/>
    </source>
</evidence>
<dbReference type="PANTHER" id="PTHR31616">
    <property type="entry name" value="TREHALASE"/>
    <property type="match status" value="1"/>
</dbReference>
<dbReference type="PANTHER" id="PTHR31616:SF0">
    <property type="entry name" value="GLUCAN 1,4-ALPHA-GLUCOSIDASE"/>
    <property type="match status" value="1"/>
</dbReference>
<dbReference type="OrthoDB" id="3902805at2"/>
<protein>
    <submittedName>
        <fullName evidence="3">Glucoamylase</fullName>
        <ecNumber evidence="3">3.2.1.3</ecNumber>
    </submittedName>
</protein>
<name>A0A0S4KMG9_9BACT</name>
<keyword evidence="3" id="KW-0378">Hydrolase</keyword>